<comment type="caution">
    <text evidence="2">The sequence shown here is derived from an EMBL/GenBank/DDBJ whole genome shotgun (WGS) entry which is preliminary data.</text>
</comment>
<sequence length="269" mass="28877">MTILVTGATGNVGKHVVAELVAAGEPVRAVTRTPSRLPAGVPVAEGGITDVPDMLDGVDRVFLLWPFTDAESAPPVISALASRVSHVVFLSARGASDDSPLFHARIERLIRDSGVDWTFLRAGGFATNTLEWADQVRAGVVRWVYGGAGRSLIHERDIADVAVAALTSPGHVDAAYELTGPETLTQAEQVRVLGAAVGRDVRWEEMPLAEAKAAMAARGWDEYFLEHGLRYWASLVDQPETVTGVVEEVTGKPARTFAQWATDHAADFR</sequence>
<dbReference type="RefSeq" id="WP_184811994.1">
    <property type="nucleotide sequence ID" value="NZ_JACHJQ010000004.1"/>
</dbReference>
<dbReference type="EMBL" id="JACHJQ010000004">
    <property type="protein sequence ID" value="MBB4907855.1"/>
    <property type="molecule type" value="Genomic_DNA"/>
</dbReference>
<reference evidence="2 3" key="1">
    <citation type="submission" date="2020-08" db="EMBL/GenBank/DDBJ databases">
        <title>Genomic Encyclopedia of Type Strains, Phase III (KMG-III): the genomes of soil and plant-associated and newly described type strains.</title>
        <authorList>
            <person name="Whitman W."/>
        </authorList>
    </citation>
    <scope>NUCLEOTIDE SEQUENCE [LARGE SCALE GENOMIC DNA]</scope>
    <source>
        <strain evidence="2 3">CECT 8960</strain>
    </source>
</reference>
<dbReference type="Pfam" id="PF13460">
    <property type="entry name" value="NAD_binding_10"/>
    <property type="match status" value="1"/>
</dbReference>
<protein>
    <submittedName>
        <fullName evidence="2">Uncharacterized protein YbjT (DUF2867 family)</fullName>
    </submittedName>
</protein>
<dbReference type="InterPro" id="IPR036291">
    <property type="entry name" value="NAD(P)-bd_dom_sf"/>
</dbReference>
<accession>A0A7W7Q6C9</accession>
<dbReference type="PANTHER" id="PTHR43162">
    <property type="match status" value="1"/>
</dbReference>
<dbReference type="Gene3D" id="3.90.25.10">
    <property type="entry name" value="UDP-galactose 4-epimerase, domain 1"/>
    <property type="match status" value="1"/>
</dbReference>
<dbReference type="PANTHER" id="PTHR43162:SF1">
    <property type="entry name" value="PRESTALK A DIFFERENTIATION PROTEIN A"/>
    <property type="match status" value="1"/>
</dbReference>
<proteinExistence type="predicted"/>
<feature type="domain" description="NAD(P)-binding" evidence="1">
    <location>
        <begin position="7"/>
        <end position="169"/>
    </location>
</feature>
<dbReference type="SUPFAM" id="SSF51735">
    <property type="entry name" value="NAD(P)-binding Rossmann-fold domains"/>
    <property type="match status" value="1"/>
</dbReference>
<keyword evidence="3" id="KW-1185">Reference proteome</keyword>
<organism evidence="2 3">
    <name type="scientific">Actinophytocola algeriensis</name>
    <dbReference type="NCBI Taxonomy" id="1768010"/>
    <lineage>
        <taxon>Bacteria</taxon>
        <taxon>Bacillati</taxon>
        <taxon>Actinomycetota</taxon>
        <taxon>Actinomycetes</taxon>
        <taxon>Pseudonocardiales</taxon>
        <taxon>Pseudonocardiaceae</taxon>
    </lineage>
</organism>
<name>A0A7W7Q6C9_9PSEU</name>
<dbReference type="InterPro" id="IPR051604">
    <property type="entry name" value="Ergot_Alk_Oxidoreductase"/>
</dbReference>
<evidence type="ECO:0000313" key="2">
    <source>
        <dbReference type="EMBL" id="MBB4907855.1"/>
    </source>
</evidence>
<dbReference type="InterPro" id="IPR016040">
    <property type="entry name" value="NAD(P)-bd_dom"/>
</dbReference>
<evidence type="ECO:0000313" key="3">
    <source>
        <dbReference type="Proteomes" id="UP000520767"/>
    </source>
</evidence>
<dbReference type="AlphaFoldDB" id="A0A7W7Q6C9"/>
<dbReference type="Proteomes" id="UP000520767">
    <property type="component" value="Unassembled WGS sequence"/>
</dbReference>
<gene>
    <name evidence="2" type="ORF">FHR82_004097</name>
</gene>
<evidence type="ECO:0000259" key="1">
    <source>
        <dbReference type="Pfam" id="PF13460"/>
    </source>
</evidence>
<dbReference type="Gene3D" id="3.40.50.720">
    <property type="entry name" value="NAD(P)-binding Rossmann-like Domain"/>
    <property type="match status" value="1"/>
</dbReference>